<dbReference type="Proteomes" id="UP000746690">
    <property type="component" value="Unassembled WGS sequence"/>
</dbReference>
<dbReference type="InterPro" id="IPR005025">
    <property type="entry name" value="FMN_Rdtase-like_dom"/>
</dbReference>
<sequence>MNKKLNILGINGSASSNSSSLAILKSIALKGKSDFDLTILDNLAQLPHFKTELTDDNIPAKIKVFRDLIENADGIIICTPEYVFSIPSGLKNAIEWCVSTTVLSNKKMGLITASASGVKAHAELKLIMKAIQTNFTNDTTLLIQGVKGKMNKKGKVIDHKTEAELDTFVQSYKKLIKTVVSNPIW</sequence>
<dbReference type="SUPFAM" id="SSF52218">
    <property type="entry name" value="Flavoproteins"/>
    <property type="match status" value="1"/>
</dbReference>
<evidence type="ECO:0000313" key="3">
    <source>
        <dbReference type="Proteomes" id="UP000746690"/>
    </source>
</evidence>
<accession>A0ABX1RUX0</accession>
<dbReference type="PANTHER" id="PTHR30543">
    <property type="entry name" value="CHROMATE REDUCTASE"/>
    <property type="match status" value="1"/>
</dbReference>
<dbReference type="Pfam" id="PF03358">
    <property type="entry name" value="FMN_red"/>
    <property type="match status" value="1"/>
</dbReference>
<gene>
    <name evidence="2" type="ORF">HHX25_02115</name>
</gene>
<name>A0ABX1RUX0_9FLAO</name>
<dbReference type="Gene3D" id="3.40.50.360">
    <property type="match status" value="1"/>
</dbReference>
<evidence type="ECO:0000259" key="1">
    <source>
        <dbReference type="Pfam" id="PF03358"/>
    </source>
</evidence>
<evidence type="ECO:0000313" key="2">
    <source>
        <dbReference type="EMBL" id="NMH86289.1"/>
    </source>
</evidence>
<comment type="caution">
    <text evidence="2">The sequence shown here is derived from an EMBL/GenBank/DDBJ whole genome shotgun (WGS) entry which is preliminary data.</text>
</comment>
<organism evidence="2 3">
    <name type="scientific">Flavivirga algicola</name>
    <dbReference type="NCBI Taxonomy" id="2729136"/>
    <lineage>
        <taxon>Bacteria</taxon>
        <taxon>Pseudomonadati</taxon>
        <taxon>Bacteroidota</taxon>
        <taxon>Flavobacteriia</taxon>
        <taxon>Flavobacteriales</taxon>
        <taxon>Flavobacteriaceae</taxon>
        <taxon>Flavivirga</taxon>
    </lineage>
</organism>
<keyword evidence="3" id="KW-1185">Reference proteome</keyword>
<dbReference type="EMBL" id="JABBHF010000001">
    <property type="protein sequence ID" value="NMH86289.1"/>
    <property type="molecule type" value="Genomic_DNA"/>
</dbReference>
<reference evidence="2 3" key="1">
    <citation type="submission" date="2020-04" db="EMBL/GenBank/DDBJ databases">
        <title>A Flavivirga sp. nov.</title>
        <authorList>
            <person name="Sun X."/>
        </authorList>
    </citation>
    <scope>NUCLEOTIDE SEQUENCE [LARGE SCALE GENOMIC DNA]</scope>
    <source>
        <strain evidence="2 3">Y03</strain>
    </source>
</reference>
<protein>
    <submittedName>
        <fullName evidence="2">NAD(P)H-dependent oxidoreductase</fullName>
    </submittedName>
</protein>
<proteinExistence type="predicted"/>
<dbReference type="InterPro" id="IPR029039">
    <property type="entry name" value="Flavoprotein-like_sf"/>
</dbReference>
<dbReference type="InterPro" id="IPR050712">
    <property type="entry name" value="NAD(P)H-dep_reductase"/>
</dbReference>
<dbReference type="PANTHER" id="PTHR30543:SF21">
    <property type="entry name" value="NAD(P)H-DEPENDENT FMN REDUCTASE LOT6"/>
    <property type="match status" value="1"/>
</dbReference>
<feature type="domain" description="NADPH-dependent FMN reductase-like" evidence="1">
    <location>
        <begin position="6"/>
        <end position="141"/>
    </location>
</feature>
<dbReference type="RefSeq" id="WP_169669583.1">
    <property type="nucleotide sequence ID" value="NZ_JABBHF010000001.1"/>
</dbReference>